<evidence type="ECO:0000256" key="5">
    <source>
        <dbReference type="SAM" id="MobiDB-lite"/>
    </source>
</evidence>
<accession>A0A8H7C7Z6</accession>
<dbReference type="PROSITE" id="PS50103">
    <property type="entry name" value="ZF_C3H1"/>
    <property type="match status" value="2"/>
</dbReference>
<evidence type="ECO:0000259" key="6">
    <source>
        <dbReference type="PROSITE" id="PS50103"/>
    </source>
</evidence>
<dbReference type="Proteomes" id="UP000629468">
    <property type="component" value="Unassembled WGS sequence"/>
</dbReference>
<proteinExistence type="predicted"/>
<evidence type="ECO:0000313" key="7">
    <source>
        <dbReference type="EMBL" id="KAF7768075.1"/>
    </source>
</evidence>
<dbReference type="Pfam" id="PF18044">
    <property type="entry name" value="zf-CCCH_4"/>
    <property type="match status" value="1"/>
</dbReference>
<keyword evidence="3 4" id="KW-0862">Zinc</keyword>
<dbReference type="SMART" id="SM00356">
    <property type="entry name" value="ZnF_C3H1"/>
    <property type="match status" value="2"/>
</dbReference>
<feature type="compositionally biased region" description="Polar residues" evidence="5">
    <location>
        <begin position="211"/>
        <end position="233"/>
    </location>
</feature>
<dbReference type="InterPro" id="IPR036855">
    <property type="entry name" value="Znf_CCCH_sf"/>
</dbReference>
<dbReference type="SUPFAM" id="SSF90229">
    <property type="entry name" value="CCCH zinc finger"/>
    <property type="match status" value="1"/>
</dbReference>
<organism evidence="7 8">
    <name type="scientific">Agaricus bisporus var. burnettii</name>
    <dbReference type="NCBI Taxonomy" id="192524"/>
    <lineage>
        <taxon>Eukaryota</taxon>
        <taxon>Fungi</taxon>
        <taxon>Dikarya</taxon>
        <taxon>Basidiomycota</taxon>
        <taxon>Agaricomycotina</taxon>
        <taxon>Agaricomycetes</taxon>
        <taxon>Agaricomycetidae</taxon>
        <taxon>Agaricales</taxon>
        <taxon>Agaricineae</taxon>
        <taxon>Agaricaceae</taxon>
        <taxon>Agaricus</taxon>
    </lineage>
</organism>
<feature type="region of interest" description="Disordered" evidence="5">
    <location>
        <begin position="353"/>
        <end position="389"/>
    </location>
</feature>
<feature type="zinc finger region" description="C3H1-type" evidence="4">
    <location>
        <begin position="250"/>
        <end position="278"/>
    </location>
</feature>
<feature type="domain" description="C3H1-type" evidence="6">
    <location>
        <begin position="13"/>
        <end position="41"/>
    </location>
</feature>
<evidence type="ECO:0000313" key="8">
    <source>
        <dbReference type="Proteomes" id="UP000629468"/>
    </source>
</evidence>
<dbReference type="GO" id="GO:0008270">
    <property type="term" value="F:zinc ion binding"/>
    <property type="evidence" value="ECO:0007669"/>
    <property type="project" value="UniProtKB-KW"/>
</dbReference>
<evidence type="ECO:0000256" key="4">
    <source>
        <dbReference type="PROSITE-ProRule" id="PRU00723"/>
    </source>
</evidence>
<dbReference type="InterPro" id="IPR041367">
    <property type="entry name" value="Znf-CCCH_4"/>
</dbReference>
<dbReference type="Gene3D" id="4.10.1000.10">
    <property type="entry name" value="Zinc finger, CCCH-type"/>
    <property type="match status" value="1"/>
</dbReference>
<reference evidence="7 8" key="1">
    <citation type="journal article" name="Sci. Rep.">
        <title>Telomere-to-telomere assembled and centromere annotated genomes of the two main subspecies of the button mushroom Agaricus bisporus reveal especially polymorphic chromosome ends.</title>
        <authorList>
            <person name="Sonnenberg A.S.M."/>
            <person name="Sedaghat-Telgerd N."/>
            <person name="Lavrijssen B."/>
            <person name="Ohm R.A."/>
            <person name="Hendrickx P.M."/>
            <person name="Scholtmeijer K."/>
            <person name="Baars J.J.P."/>
            <person name="van Peer A."/>
        </authorList>
    </citation>
    <scope>NUCLEOTIDE SEQUENCE [LARGE SCALE GENOMIC DNA]</scope>
    <source>
        <strain evidence="7 8">H119_p4</strain>
    </source>
</reference>
<feature type="region of interest" description="Disordered" evidence="5">
    <location>
        <begin position="312"/>
        <end position="335"/>
    </location>
</feature>
<sequence length="411" mass="45979">MSTKTKKYPPLKKRHTKPCKYFQFGLCTNTAEECNFAHVSVMPSLTFPPSMQGLHVLGRGHDINVIPPPSHPSSYTGACSYVNPYPTHPPYYYHPWAPANLYPGHPGSFTVGSPEIPTNVQSPDVKSRSYSTSMSVASPQLDAPCIDFDSTVGALGLTRNEENEDENDCVRTGNPNFVEHQHIQHQSQVRVEDRPLFDRPEGYAMRESPVWDSSGTPHQTSWDGAWGSRNQATRGPRRSIFRTVSRKTTKYKTKPCKFYTVENGCPNGDRCTFIHSTDVPPVPPMTLSHSQNTRPRRKSDSYLQTPCIAAFKGSGEPDIERPRVDTSETEDNKEKKKDFFPITWRVIGGGVLIGGKRAENPGEKGLSTDRGEEVEEVSDDDKNDKVIEKELPKLCAKDLKRRSRSMSPSIP</sequence>
<dbReference type="InterPro" id="IPR000571">
    <property type="entry name" value="Znf_CCCH"/>
</dbReference>
<name>A0A8H7C7Z6_AGABI</name>
<feature type="compositionally biased region" description="Basic and acidic residues" evidence="5">
    <location>
        <begin position="380"/>
        <end position="389"/>
    </location>
</feature>
<evidence type="ECO:0000256" key="2">
    <source>
        <dbReference type="ARBA" id="ARBA00022771"/>
    </source>
</evidence>
<dbReference type="EMBL" id="JABXXO010000010">
    <property type="protein sequence ID" value="KAF7768075.1"/>
    <property type="molecule type" value="Genomic_DNA"/>
</dbReference>
<evidence type="ECO:0000256" key="1">
    <source>
        <dbReference type="ARBA" id="ARBA00022723"/>
    </source>
</evidence>
<gene>
    <name evidence="7" type="ORF">Agabi119p4_7318</name>
</gene>
<feature type="domain" description="C3H1-type" evidence="6">
    <location>
        <begin position="250"/>
        <end position="278"/>
    </location>
</feature>
<feature type="zinc finger region" description="C3H1-type" evidence="4">
    <location>
        <begin position="13"/>
        <end position="41"/>
    </location>
</feature>
<feature type="compositionally biased region" description="Basic and acidic residues" evidence="5">
    <location>
        <begin position="356"/>
        <end position="371"/>
    </location>
</feature>
<keyword evidence="2 4" id="KW-0863">Zinc-finger</keyword>
<keyword evidence="1 4" id="KW-0479">Metal-binding</keyword>
<feature type="region of interest" description="Disordered" evidence="5">
    <location>
        <begin position="206"/>
        <end position="234"/>
    </location>
</feature>
<comment type="caution">
    <text evidence="7">The sequence shown here is derived from an EMBL/GenBank/DDBJ whole genome shotgun (WGS) entry which is preliminary data.</text>
</comment>
<protein>
    <recommendedName>
        <fullName evidence="6">C3H1-type domain-containing protein</fullName>
    </recommendedName>
</protein>
<evidence type="ECO:0000256" key="3">
    <source>
        <dbReference type="ARBA" id="ARBA00022833"/>
    </source>
</evidence>
<feature type="compositionally biased region" description="Basic and acidic residues" evidence="5">
    <location>
        <begin position="318"/>
        <end position="335"/>
    </location>
</feature>
<dbReference type="AlphaFoldDB" id="A0A8H7C7Z6"/>